<keyword evidence="2" id="KW-0812">Transmembrane</keyword>
<evidence type="ECO:0008006" key="5">
    <source>
        <dbReference type="Google" id="ProtNLM"/>
    </source>
</evidence>
<evidence type="ECO:0000256" key="1">
    <source>
        <dbReference type="SAM" id="MobiDB-lite"/>
    </source>
</evidence>
<dbReference type="PROSITE" id="PS51257">
    <property type="entry name" value="PROKAR_LIPOPROTEIN"/>
    <property type="match status" value="1"/>
</dbReference>
<protein>
    <recommendedName>
        <fullName evidence="5">Lipoprotein</fullName>
    </recommendedName>
</protein>
<dbReference type="AlphaFoldDB" id="A0A7I9VZP6"/>
<proteinExistence type="predicted"/>
<reference evidence="3 4" key="1">
    <citation type="journal article" date="2019" name="Emerg. Microbes Infect.">
        <title>Comprehensive subspecies identification of 175 nontuberculous mycobacteria species based on 7547 genomic profiles.</title>
        <authorList>
            <person name="Matsumoto Y."/>
            <person name="Kinjo T."/>
            <person name="Motooka D."/>
            <person name="Nabeya D."/>
            <person name="Jung N."/>
            <person name="Uechi K."/>
            <person name="Horii T."/>
            <person name="Iida T."/>
            <person name="Fujita J."/>
            <person name="Nakamura S."/>
        </authorList>
    </citation>
    <scope>NUCLEOTIDE SEQUENCE [LARGE SCALE GENOMIC DNA]</scope>
    <source>
        <strain evidence="3 4">JCM 6377</strain>
    </source>
</reference>
<accession>A0A7I9VZP6</accession>
<evidence type="ECO:0000313" key="4">
    <source>
        <dbReference type="Proteomes" id="UP000465302"/>
    </source>
</evidence>
<evidence type="ECO:0000256" key="2">
    <source>
        <dbReference type="SAM" id="Phobius"/>
    </source>
</evidence>
<dbReference type="Proteomes" id="UP000465302">
    <property type="component" value="Unassembled WGS sequence"/>
</dbReference>
<gene>
    <name evidence="3" type="ORF">MAGR_21100</name>
</gene>
<name>A0A7I9VZP6_MYCAG</name>
<feature type="transmembrane region" description="Helical" evidence="2">
    <location>
        <begin position="12"/>
        <end position="31"/>
    </location>
</feature>
<sequence length="193" mass="19630">MRMAGLTGAVPLRVGALVVGGLAGLGMIVVGCTSVTEGSPTVNATDAPIYQASVSASIEESKASSSSRESERQQAMTTQAIHTSCEALSSSSVDSITAVNDYVRAFNEGSPDAAAKAGPAIDSLNHSADLVAGSISDPLPPDLRDSLNGWVDAARGVANAIAGNYGPDEFNAAVTKLNDVKTTALDRCDAAYR</sequence>
<dbReference type="EMBL" id="BLKS01000001">
    <property type="protein sequence ID" value="GFG50669.1"/>
    <property type="molecule type" value="Genomic_DNA"/>
</dbReference>
<comment type="caution">
    <text evidence="3">The sequence shown here is derived from an EMBL/GenBank/DDBJ whole genome shotgun (WGS) entry which is preliminary data.</text>
</comment>
<keyword evidence="2" id="KW-0472">Membrane</keyword>
<feature type="region of interest" description="Disordered" evidence="1">
    <location>
        <begin position="60"/>
        <end position="81"/>
    </location>
</feature>
<organism evidence="3 4">
    <name type="scientific">Mycolicibacterium agri</name>
    <name type="common">Mycobacterium agri</name>
    <dbReference type="NCBI Taxonomy" id="36811"/>
    <lineage>
        <taxon>Bacteria</taxon>
        <taxon>Bacillati</taxon>
        <taxon>Actinomycetota</taxon>
        <taxon>Actinomycetes</taxon>
        <taxon>Mycobacteriales</taxon>
        <taxon>Mycobacteriaceae</taxon>
        <taxon>Mycolicibacterium</taxon>
    </lineage>
</organism>
<keyword evidence="2" id="KW-1133">Transmembrane helix</keyword>
<evidence type="ECO:0000313" key="3">
    <source>
        <dbReference type="EMBL" id="GFG50669.1"/>
    </source>
</evidence>